<protein>
    <recommendedName>
        <fullName evidence="3">RxLR effector protein</fullName>
    </recommendedName>
</protein>
<dbReference type="AlphaFoldDB" id="A0A7R9WUK1"/>
<accession>A0A7R9WUK1</accession>
<evidence type="ECO:0008006" key="3">
    <source>
        <dbReference type="Google" id="ProtNLM"/>
    </source>
</evidence>
<dbReference type="EMBL" id="HBEF01012632">
    <property type="protein sequence ID" value="CAD8335818.1"/>
    <property type="molecule type" value="Transcribed_RNA"/>
</dbReference>
<feature type="chain" id="PRO_5031413282" description="RxLR effector protein" evidence="1">
    <location>
        <begin position="27"/>
        <end position="242"/>
    </location>
</feature>
<evidence type="ECO:0000256" key="1">
    <source>
        <dbReference type="SAM" id="SignalP"/>
    </source>
</evidence>
<sequence length="242" mass="27253">MKRDASSVSISFLLMAVLMLVQNVERTVSFTPTLMSKRSRHFVMSPLLQSASDKNGAEALQVSPGDINVQRFVDMEEFDRWKFMKDLLDEEVSSTDVNELMYLMLSGYMDRTEDDNDEAEQTGSPVVDDELRAKLRTVIGMSEGDESDSAVPGLVGTDLIVHDAETLDLMESLLPDPEEDEDGYTSMWDIIKELHGREMVKISERNGTIEWKSVCVIARMLAYYDFLTEGMPKSIVAKAEQS</sequence>
<gene>
    <name evidence="2" type="ORF">CAUS1442_LOCUS7946</name>
</gene>
<organism evidence="2">
    <name type="scientific">Craspedostauros australis</name>
    <dbReference type="NCBI Taxonomy" id="1486917"/>
    <lineage>
        <taxon>Eukaryota</taxon>
        <taxon>Sar</taxon>
        <taxon>Stramenopiles</taxon>
        <taxon>Ochrophyta</taxon>
        <taxon>Bacillariophyta</taxon>
        <taxon>Bacillariophyceae</taxon>
        <taxon>Bacillariophycidae</taxon>
        <taxon>Naviculales</taxon>
        <taxon>Naviculaceae</taxon>
        <taxon>Craspedostauros</taxon>
    </lineage>
</organism>
<name>A0A7R9WUK1_9STRA</name>
<proteinExistence type="predicted"/>
<reference evidence="2" key="1">
    <citation type="submission" date="2021-01" db="EMBL/GenBank/DDBJ databases">
        <authorList>
            <person name="Corre E."/>
            <person name="Pelletier E."/>
            <person name="Niang G."/>
            <person name="Scheremetjew M."/>
            <person name="Finn R."/>
            <person name="Kale V."/>
            <person name="Holt S."/>
            <person name="Cochrane G."/>
            <person name="Meng A."/>
            <person name="Brown T."/>
            <person name="Cohen L."/>
        </authorList>
    </citation>
    <scope>NUCLEOTIDE SEQUENCE</scope>
    <source>
        <strain evidence="2">CCMP3328</strain>
    </source>
</reference>
<keyword evidence="1" id="KW-0732">Signal</keyword>
<evidence type="ECO:0000313" key="2">
    <source>
        <dbReference type="EMBL" id="CAD8335818.1"/>
    </source>
</evidence>
<feature type="signal peptide" evidence="1">
    <location>
        <begin position="1"/>
        <end position="26"/>
    </location>
</feature>